<dbReference type="EMBL" id="BSFJ01000059">
    <property type="protein sequence ID" value="GLK74719.1"/>
    <property type="molecule type" value="Genomic_DNA"/>
</dbReference>
<keyword evidence="1" id="KW-0472">Membrane</keyword>
<proteinExistence type="predicted"/>
<gene>
    <name evidence="2" type="ORF">GCM10017643_48380</name>
</gene>
<dbReference type="Pfam" id="PF10805">
    <property type="entry name" value="DUF2730"/>
    <property type="match status" value="1"/>
</dbReference>
<sequence length="114" mass="12860">MEAGRGRLMEEVLLRWGPLILSFVSLAFAISVARSKASDERFGKIEARIAAIDERLSVVEGEIKHLPDREITHRLELAISKLEGRIEVMDERLKPVSEMAKRAQEMVFGEARTA</sequence>
<keyword evidence="1" id="KW-0812">Transmembrane</keyword>
<dbReference type="Proteomes" id="UP001143370">
    <property type="component" value="Unassembled WGS sequence"/>
</dbReference>
<dbReference type="InterPro" id="IPR020269">
    <property type="entry name" value="Phage_Mu_Releasin"/>
</dbReference>
<evidence type="ECO:0000256" key="1">
    <source>
        <dbReference type="SAM" id="Phobius"/>
    </source>
</evidence>
<evidence type="ECO:0000313" key="3">
    <source>
        <dbReference type="Proteomes" id="UP001143370"/>
    </source>
</evidence>
<name>A0A9W6JFD4_9HYPH</name>
<dbReference type="AlphaFoldDB" id="A0A9W6JFD4"/>
<reference evidence="2" key="2">
    <citation type="submission" date="2023-01" db="EMBL/GenBank/DDBJ databases">
        <authorList>
            <person name="Sun Q."/>
            <person name="Evtushenko L."/>
        </authorList>
    </citation>
    <scope>NUCLEOTIDE SEQUENCE</scope>
    <source>
        <strain evidence="2">VKM B-2484</strain>
    </source>
</reference>
<keyword evidence="3" id="KW-1185">Reference proteome</keyword>
<feature type="transmembrane region" description="Helical" evidence="1">
    <location>
        <begin position="12"/>
        <end position="33"/>
    </location>
</feature>
<comment type="caution">
    <text evidence="2">The sequence shown here is derived from an EMBL/GenBank/DDBJ whole genome shotgun (WGS) entry which is preliminary data.</text>
</comment>
<evidence type="ECO:0000313" key="2">
    <source>
        <dbReference type="EMBL" id="GLK74719.1"/>
    </source>
</evidence>
<organism evidence="2 3">
    <name type="scientific">Ancylobacter dichloromethanicus</name>
    <dbReference type="NCBI Taxonomy" id="518825"/>
    <lineage>
        <taxon>Bacteria</taxon>
        <taxon>Pseudomonadati</taxon>
        <taxon>Pseudomonadota</taxon>
        <taxon>Alphaproteobacteria</taxon>
        <taxon>Hyphomicrobiales</taxon>
        <taxon>Xanthobacteraceae</taxon>
        <taxon>Ancylobacter</taxon>
    </lineage>
</organism>
<accession>A0A9W6JFD4</accession>
<keyword evidence="1" id="KW-1133">Transmembrane helix</keyword>
<evidence type="ECO:0008006" key="4">
    <source>
        <dbReference type="Google" id="ProtNLM"/>
    </source>
</evidence>
<reference evidence="2" key="1">
    <citation type="journal article" date="2014" name="Int. J. Syst. Evol. Microbiol.">
        <title>Complete genome sequence of Corynebacterium casei LMG S-19264T (=DSM 44701T), isolated from a smear-ripened cheese.</title>
        <authorList>
            <consortium name="US DOE Joint Genome Institute (JGI-PGF)"/>
            <person name="Walter F."/>
            <person name="Albersmeier A."/>
            <person name="Kalinowski J."/>
            <person name="Ruckert C."/>
        </authorList>
    </citation>
    <scope>NUCLEOTIDE SEQUENCE</scope>
    <source>
        <strain evidence="2">VKM B-2484</strain>
    </source>
</reference>
<protein>
    <recommendedName>
        <fullName evidence="4">DUF2730 family protein</fullName>
    </recommendedName>
</protein>